<name>A0A8W8IGL5_MAGGI</name>
<dbReference type="EnsemblMetazoa" id="G14182.1">
    <property type="protein sequence ID" value="G14182.1:cds"/>
    <property type="gene ID" value="G14182"/>
</dbReference>
<reference evidence="2" key="1">
    <citation type="submission" date="2022-08" db="UniProtKB">
        <authorList>
            <consortium name="EnsemblMetazoa"/>
        </authorList>
    </citation>
    <scope>IDENTIFICATION</scope>
    <source>
        <strain evidence="2">05x7-T-G4-1.051#20</strain>
    </source>
</reference>
<evidence type="ECO:0000313" key="3">
    <source>
        <dbReference type="Proteomes" id="UP000005408"/>
    </source>
</evidence>
<protein>
    <submittedName>
        <fullName evidence="2">Uncharacterized protein</fullName>
    </submittedName>
</protein>
<accession>A0A8W8IGL5</accession>
<evidence type="ECO:0000313" key="2">
    <source>
        <dbReference type="EnsemblMetazoa" id="G14182.1:cds"/>
    </source>
</evidence>
<evidence type="ECO:0000256" key="1">
    <source>
        <dbReference type="SAM" id="MobiDB-lite"/>
    </source>
</evidence>
<dbReference type="Proteomes" id="UP000005408">
    <property type="component" value="Unassembled WGS sequence"/>
</dbReference>
<feature type="compositionally biased region" description="Polar residues" evidence="1">
    <location>
        <begin position="51"/>
        <end position="60"/>
    </location>
</feature>
<proteinExistence type="predicted"/>
<organism evidence="2 3">
    <name type="scientific">Magallana gigas</name>
    <name type="common">Pacific oyster</name>
    <name type="synonym">Crassostrea gigas</name>
    <dbReference type="NCBI Taxonomy" id="29159"/>
    <lineage>
        <taxon>Eukaryota</taxon>
        <taxon>Metazoa</taxon>
        <taxon>Spiralia</taxon>
        <taxon>Lophotrochozoa</taxon>
        <taxon>Mollusca</taxon>
        <taxon>Bivalvia</taxon>
        <taxon>Autobranchia</taxon>
        <taxon>Pteriomorphia</taxon>
        <taxon>Ostreida</taxon>
        <taxon>Ostreoidea</taxon>
        <taxon>Ostreidae</taxon>
        <taxon>Magallana</taxon>
    </lineage>
</organism>
<dbReference type="AlphaFoldDB" id="A0A8W8IGL5"/>
<sequence>MQPRKKYNSVDEGTGESGVKRRYVYSGKARLPGKKKPRASNAEKSGGPLRPQQSKDTITFDTDGAAIGLEQVVSSVAERMLPEINKKIETIMSQLLDTSIVEGRWNSTSDISDTTESPSPSPDKGR</sequence>
<feature type="compositionally biased region" description="Low complexity" evidence="1">
    <location>
        <begin position="107"/>
        <end position="118"/>
    </location>
</feature>
<feature type="region of interest" description="Disordered" evidence="1">
    <location>
        <begin position="103"/>
        <end position="126"/>
    </location>
</feature>
<keyword evidence="3" id="KW-1185">Reference proteome</keyword>
<feature type="region of interest" description="Disordered" evidence="1">
    <location>
        <begin position="1"/>
        <end position="62"/>
    </location>
</feature>